<feature type="transmembrane region" description="Helical" evidence="2">
    <location>
        <begin position="113"/>
        <end position="132"/>
    </location>
</feature>
<accession>A0A1J5QI26</accession>
<dbReference type="InterPro" id="IPR036259">
    <property type="entry name" value="MFS_trans_sf"/>
</dbReference>
<keyword evidence="2" id="KW-0472">Membrane</keyword>
<feature type="compositionally biased region" description="Basic residues" evidence="1">
    <location>
        <begin position="337"/>
        <end position="347"/>
    </location>
</feature>
<feature type="transmembrane region" description="Helical" evidence="2">
    <location>
        <begin position="81"/>
        <end position="101"/>
    </location>
</feature>
<feature type="compositionally biased region" description="Basic residues" evidence="1">
    <location>
        <begin position="277"/>
        <end position="293"/>
    </location>
</feature>
<protein>
    <submittedName>
        <fullName evidence="3">Multidrug resistance protein MdtL</fullName>
    </submittedName>
</protein>
<comment type="caution">
    <text evidence="3">The sequence shown here is derived from an EMBL/GenBank/DDBJ whole genome shotgun (WGS) entry which is preliminary data.</text>
</comment>
<organism evidence="3">
    <name type="scientific">mine drainage metagenome</name>
    <dbReference type="NCBI Taxonomy" id="410659"/>
    <lineage>
        <taxon>unclassified sequences</taxon>
        <taxon>metagenomes</taxon>
        <taxon>ecological metagenomes</taxon>
    </lineage>
</organism>
<proteinExistence type="predicted"/>
<sequence>MSRPARCRARPRSAHELRPDHPASDVGRRASRSGSGQVVGCAAARNSSTSEAAKSESTVSVKNKMRKRIAVFRAQMDPSSIAITAVFAIYAVALLLALLTLGSLSDHVGRKPVIIGSIALPIASMVVFIYATDVDALFLARALQGVATGAVTTALAAGLTDLSAARGQHVNGLTPPLIATTTTRESAAHRGPGAVASLRIPLGVPHTSRAALLAAAPMLVALWAIGGFTMSLGPALADSLSGSTNPSPMLGGSRHRCGRDPPLHGAGLGGAPVHGSRDRRVRFRWRVHGRTTHGHANGRPSRASGAGRDHRCHRLPVDGRARDHDRRRGGTLGHRVCGPHHRGPRHPPRADRAAPDELADRTGRSRLPRGPTDPFTSGASTCARSPIGEPSSSPTVDEGTGCHLHPRRGCVRPAGLCSRRRS</sequence>
<keyword evidence="2" id="KW-0812">Transmembrane</keyword>
<feature type="compositionally biased region" description="Basic and acidic residues" evidence="1">
    <location>
        <begin position="13"/>
        <end position="28"/>
    </location>
</feature>
<feature type="compositionally biased region" description="Basic residues" evidence="1">
    <location>
        <begin position="1"/>
        <end position="12"/>
    </location>
</feature>
<keyword evidence="2" id="KW-1133">Transmembrane helix</keyword>
<evidence type="ECO:0000256" key="2">
    <source>
        <dbReference type="SAM" id="Phobius"/>
    </source>
</evidence>
<feature type="compositionally biased region" description="Basic and acidic residues" evidence="1">
    <location>
        <begin position="315"/>
        <end position="328"/>
    </location>
</feature>
<gene>
    <name evidence="3" type="primary">mdtL_1</name>
    <name evidence="3" type="ORF">GALL_353120</name>
</gene>
<feature type="region of interest" description="Disordered" evidence="1">
    <location>
        <begin position="240"/>
        <end position="422"/>
    </location>
</feature>
<evidence type="ECO:0000256" key="1">
    <source>
        <dbReference type="SAM" id="MobiDB-lite"/>
    </source>
</evidence>
<feature type="region of interest" description="Disordered" evidence="1">
    <location>
        <begin position="1"/>
        <end position="38"/>
    </location>
</feature>
<dbReference type="GO" id="GO:0022857">
    <property type="term" value="F:transmembrane transporter activity"/>
    <property type="evidence" value="ECO:0007669"/>
    <property type="project" value="InterPro"/>
</dbReference>
<dbReference type="InterPro" id="IPR011701">
    <property type="entry name" value="MFS"/>
</dbReference>
<dbReference type="Gene3D" id="1.20.1720.10">
    <property type="entry name" value="Multidrug resistance protein D"/>
    <property type="match status" value="1"/>
</dbReference>
<evidence type="ECO:0000313" key="3">
    <source>
        <dbReference type="EMBL" id="OIQ82890.1"/>
    </source>
</evidence>
<feature type="transmembrane region" description="Helical" evidence="2">
    <location>
        <begin position="210"/>
        <end position="237"/>
    </location>
</feature>
<feature type="compositionally biased region" description="Basic and acidic residues" evidence="1">
    <location>
        <begin position="348"/>
        <end position="363"/>
    </location>
</feature>
<reference evidence="3" key="1">
    <citation type="submission" date="2016-10" db="EMBL/GenBank/DDBJ databases">
        <title>Sequence of Gallionella enrichment culture.</title>
        <authorList>
            <person name="Poehlein A."/>
            <person name="Muehling M."/>
            <person name="Daniel R."/>
        </authorList>
    </citation>
    <scope>NUCLEOTIDE SEQUENCE</scope>
</reference>
<feature type="compositionally biased region" description="Polar residues" evidence="1">
    <location>
        <begin position="374"/>
        <end position="383"/>
    </location>
</feature>
<dbReference type="Pfam" id="PF07690">
    <property type="entry name" value="MFS_1"/>
    <property type="match status" value="1"/>
</dbReference>
<dbReference type="AlphaFoldDB" id="A0A1J5QI26"/>
<dbReference type="EMBL" id="MLJW01000756">
    <property type="protein sequence ID" value="OIQ82890.1"/>
    <property type="molecule type" value="Genomic_DNA"/>
</dbReference>
<name>A0A1J5QI26_9ZZZZ</name>
<feature type="transmembrane region" description="Helical" evidence="2">
    <location>
        <begin position="138"/>
        <end position="159"/>
    </location>
</feature>
<dbReference type="SUPFAM" id="SSF103473">
    <property type="entry name" value="MFS general substrate transporter"/>
    <property type="match status" value="1"/>
</dbReference>